<name>A0A1X0R673_RHIZD</name>
<gene>
    <name evidence="1" type="ORF">BCV72DRAFT_226469</name>
</gene>
<dbReference type="Proteomes" id="UP000242414">
    <property type="component" value="Unassembled WGS sequence"/>
</dbReference>
<dbReference type="AlphaFoldDB" id="A0A1X0R673"/>
<dbReference type="VEuPathDB" id="FungiDB:BCV72DRAFT_226469"/>
<dbReference type="EMBL" id="KV921902">
    <property type="protein sequence ID" value="ORE07529.1"/>
    <property type="molecule type" value="Genomic_DNA"/>
</dbReference>
<evidence type="ECO:0000313" key="1">
    <source>
        <dbReference type="EMBL" id="ORE07529.1"/>
    </source>
</evidence>
<accession>A0A1X0R673</accession>
<organism evidence="1">
    <name type="scientific">Rhizopus microsporus var. microsporus</name>
    <dbReference type="NCBI Taxonomy" id="86635"/>
    <lineage>
        <taxon>Eukaryota</taxon>
        <taxon>Fungi</taxon>
        <taxon>Fungi incertae sedis</taxon>
        <taxon>Mucoromycota</taxon>
        <taxon>Mucoromycotina</taxon>
        <taxon>Mucoromycetes</taxon>
        <taxon>Mucorales</taxon>
        <taxon>Mucorineae</taxon>
        <taxon>Rhizopodaceae</taxon>
        <taxon>Rhizopus</taxon>
    </lineage>
</organism>
<reference evidence="1" key="1">
    <citation type="journal article" date="2016" name="Proc. Natl. Acad. Sci. U.S.A.">
        <title>Lipid metabolic changes in an early divergent fungus govern the establishment of a mutualistic symbiosis with endobacteria.</title>
        <authorList>
            <person name="Lastovetsky O.A."/>
            <person name="Gaspar M.L."/>
            <person name="Mondo S.J."/>
            <person name="LaButti K.M."/>
            <person name="Sandor L."/>
            <person name="Grigoriev I.V."/>
            <person name="Henry S.A."/>
            <person name="Pawlowska T.E."/>
        </authorList>
    </citation>
    <scope>NUCLEOTIDE SEQUENCE [LARGE SCALE GENOMIC DNA]</scope>
    <source>
        <strain evidence="1">ATCC 52814</strain>
    </source>
</reference>
<protein>
    <submittedName>
        <fullName evidence="1">Uncharacterized protein</fullName>
    </submittedName>
</protein>
<dbReference type="OrthoDB" id="10626753at2759"/>
<sequence>MSVIAKVCKSSGSKFAQSITLLPRVKAVHLLGTNAAVDDSSKKNGPASYDLIDHLSVRGESKKSKETLQQEIQGLQAEVTGIE</sequence>
<proteinExistence type="predicted"/>